<keyword evidence="1" id="KW-1133">Transmembrane helix</keyword>
<name>A0ABV6DV35_9BACL</name>
<feature type="transmembrane region" description="Helical" evidence="1">
    <location>
        <begin position="215"/>
        <end position="234"/>
    </location>
</feature>
<feature type="transmembrane region" description="Helical" evidence="1">
    <location>
        <begin position="61"/>
        <end position="79"/>
    </location>
</feature>
<reference evidence="3 4" key="1">
    <citation type="submission" date="2024-09" db="EMBL/GenBank/DDBJ databases">
        <authorList>
            <person name="Sun Q."/>
            <person name="Mori K."/>
        </authorList>
    </citation>
    <scope>NUCLEOTIDE SEQUENCE [LARGE SCALE GENOMIC DNA]</scope>
    <source>
        <strain evidence="3 4">CCM 7759</strain>
    </source>
</reference>
<dbReference type="Pfam" id="PF19124">
    <property type="entry name" value="DUF5808"/>
    <property type="match status" value="1"/>
</dbReference>
<dbReference type="EMBL" id="JBHLWN010000120">
    <property type="protein sequence ID" value="MFC0216393.1"/>
    <property type="molecule type" value="Genomic_DNA"/>
</dbReference>
<dbReference type="InterPro" id="IPR043831">
    <property type="entry name" value="DUF5808"/>
</dbReference>
<dbReference type="RefSeq" id="WP_377474530.1">
    <property type="nucleotide sequence ID" value="NZ_JBHLWN010000120.1"/>
</dbReference>
<feature type="transmembrane region" description="Helical" evidence="1">
    <location>
        <begin position="169"/>
        <end position="190"/>
    </location>
</feature>
<evidence type="ECO:0000256" key="1">
    <source>
        <dbReference type="SAM" id="Phobius"/>
    </source>
</evidence>
<gene>
    <name evidence="3" type="ORF">ACFFK0_28760</name>
</gene>
<evidence type="ECO:0000313" key="4">
    <source>
        <dbReference type="Proteomes" id="UP001589776"/>
    </source>
</evidence>
<feature type="transmembrane region" description="Helical" evidence="1">
    <location>
        <begin position="85"/>
        <end position="108"/>
    </location>
</feature>
<comment type="caution">
    <text evidence="3">The sequence shown here is derived from an EMBL/GenBank/DDBJ whole genome shotgun (WGS) entry which is preliminary data.</text>
</comment>
<evidence type="ECO:0000259" key="2">
    <source>
        <dbReference type="Pfam" id="PF19124"/>
    </source>
</evidence>
<feature type="domain" description="DUF5808" evidence="2">
    <location>
        <begin position="303"/>
        <end position="328"/>
    </location>
</feature>
<feature type="transmembrane region" description="Helical" evidence="1">
    <location>
        <begin position="145"/>
        <end position="163"/>
    </location>
</feature>
<sequence length="463" mass="53096">MIIVITVILLMTGLLCFLVVVLTYNSQARYKNGMLFAVTLPEQAANYEDVRLIQNQFRRRFTLTWIGMLICAAPVVLLHERPAYQIIYFFVWLAVLFTVIVVPFRHAFRDTLALKRKNGWYVGVKRVIRSDLHAVQAKNRRAAPFWLFAIPFAMSGGITMVAARQGELQWVVSVSGIAVTLLFMLVSVSMRRTKAKVYSMNSELNVALNQESRRAISYMWLWLAILENIHLLFVNLMMSNENAELFGLWLSCALLFTAAPVGCVVYTYRSIHAREQEQLSNDGKVIYSDDDEYWANGFTYHNPNDKSVWVSKRIGVGETINTATTAGKWMVGSIIGLMVIVVFFVSFMLIRAETTSPSLSVTPERSIRIDYPMYSYDFRIEDVEQLALVDQIPSGTKTNGEATGKYARGHFRLKELGKARMYIFRDSPPYIQIKLKDGYIFYNEKEAFQTERIFKELKELDTK</sequence>
<keyword evidence="1" id="KW-0812">Transmembrane</keyword>
<proteinExistence type="predicted"/>
<keyword evidence="1" id="KW-0472">Membrane</keyword>
<feature type="transmembrane region" description="Helical" evidence="1">
    <location>
        <begin position="329"/>
        <end position="350"/>
    </location>
</feature>
<feature type="transmembrane region" description="Helical" evidence="1">
    <location>
        <begin position="246"/>
        <end position="268"/>
    </location>
</feature>
<protein>
    <submittedName>
        <fullName evidence="3">DUF5808 domain-containing protein</fullName>
    </submittedName>
</protein>
<feature type="transmembrane region" description="Helical" evidence="1">
    <location>
        <begin position="6"/>
        <end position="24"/>
    </location>
</feature>
<accession>A0ABV6DV35</accession>
<dbReference type="Proteomes" id="UP001589776">
    <property type="component" value="Unassembled WGS sequence"/>
</dbReference>
<evidence type="ECO:0000313" key="3">
    <source>
        <dbReference type="EMBL" id="MFC0216393.1"/>
    </source>
</evidence>
<keyword evidence="4" id="KW-1185">Reference proteome</keyword>
<organism evidence="3 4">
    <name type="scientific">Paenibacillus chartarius</name>
    <dbReference type="NCBI Taxonomy" id="747481"/>
    <lineage>
        <taxon>Bacteria</taxon>
        <taxon>Bacillati</taxon>
        <taxon>Bacillota</taxon>
        <taxon>Bacilli</taxon>
        <taxon>Bacillales</taxon>
        <taxon>Paenibacillaceae</taxon>
        <taxon>Paenibacillus</taxon>
    </lineage>
</organism>